<organism evidence="1 2">
    <name type="scientific">Pseudomonas syringae pv. avii</name>
    <dbReference type="NCBI Taxonomy" id="663959"/>
    <lineage>
        <taxon>Bacteria</taxon>
        <taxon>Pseudomonadati</taxon>
        <taxon>Pseudomonadota</taxon>
        <taxon>Gammaproteobacteria</taxon>
        <taxon>Pseudomonadales</taxon>
        <taxon>Pseudomonadaceae</taxon>
        <taxon>Pseudomonas</taxon>
        <taxon>Pseudomonas syringae</taxon>
    </lineage>
</organism>
<reference evidence="1 2" key="1">
    <citation type="submission" date="2018-08" db="EMBL/GenBank/DDBJ databases">
        <title>Recombination of ecologically and evolutionarily significant loci maintains genetic cohesion in the Pseudomonas syringae species complex.</title>
        <authorList>
            <person name="Dillon M."/>
            <person name="Thakur S."/>
            <person name="Almeida R.N.D."/>
            <person name="Weir B.S."/>
            <person name="Guttman D.S."/>
        </authorList>
    </citation>
    <scope>NUCLEOTIDE SEQUENCE [LARGE SCALE GENOMIC DNA]</scope>
    <source>
        <strain evidence="1 2">ICMP 14479</strain>
    </source>
</reference>
<proteinExistence type="predicted"/>
<name>A0A3M5V5G8_PSESX</name>
<comment type="caution">
    <text evidence="1">The sequence shown here is derived from an EMBL/GenBank/DDBJ whole genome shotgun (WGS) entry which is preliminary data.</text>
</comment>
<dbReference type="EMBL" id="RBUA01000949">
    <property type="protein sequence ID" value="RMU52964.1"/>
    <property type="molecule type" value="Genomic_DNA"/>
</dbReference>
<evidence type="ECO:0000313" key="2">
    <source>
        <dbReference type="Proteomes" id="UP000280395"/>
    </source>
</evidence>
<accession>A0A3M5V5G8</accession>
<evidence type="ECO:0000313" key="1">
    <source>
        <dbReference type="EMBL" id="RMU52964.1"/>
    </source>
</evidence>
<gene>
    <name evidence="1" type="ORF">ALP29_200352</name>
</gene>
<protein>
    <submittedName>
        <fullName evidence="1">Uncharacterized protein</fullName>
    </submittedName>
</protein>
<sequence>MLQLNDVPVLRKQLLEGFFQFRRVTVDAGEHWRRCERHGQQGAQARQRATFDHDQALQPGLQRRASVFVQGSLGLY</sequence>
<dbReference type="AlphaFoldDB" id="A0A3M5V5G8"/>
<dbReference type="Proteomes" id="UP000280395">
    <property type="component" value="Unassembled WGS sequence"/>
</dbReference>